<evidence type="ECO:0000313" key="3">
    <source>
        <dbReference type="Proteomes" id="UP001147746"/>
    </source>
</evidence>
<dbReference type="Proteomes" id="UP001147746">
    <property type="component" value="Unassembled WGS sequence"/>
</dbReference>
<sequence length="152" mass="16917">MPSRPLIIPEKRALLPPRTGSSRKPVAKVLNPSADPAETRMRQPAQDAADASGIEEEDEYEKKYKCTEFAFAVPPQPFVDPPAWEAMLKRKEQAVSRQNEGTGHGGVQIESESAEQRRRRLEREAEYGSMAIRGRSSVPRGRAGGRGGRRTY</sequence>
<protein>
    <submittedName>
        <fullName evidence="2">Uncharacterized protein</fullName>
    </submittedName>
</protein>
<gene>
    <name evidence="2" type="ORF">N7476_008372</name>
</gene>
<reference evidence="2" key="2">
    <citation type="journal article" date="2023" name="IMA Fungus">
        <title>Comparative genomic study of the Penicillium genus elucidates a diverse pangenome and 15 lateral gene transfer events.</title>
        <authorList>
            <person name="Petersen C."/>
            <person name="Sorensen T."/>
            <person name="Nielsen M.R."/>
            <person name="Sondergaard T.E."/>
            <person name="Sorensen J.L."/>
            <person name="Fitzpatrick D.A."/>
            <person name="Frisvad J.C."/>
            <person name="Nielsen K.L."/>
        </authorList>
    </citation>
    <scope>NUCLEOTIDE SEQUENCE</scope>
    <source>
        <strain evidence="2">IBT 21472</strain>
    </source>
</reference>
<feature type="region of interest" description="Disordered" evidence="1">
    <location>
        <begin position="90"/>
        <end position="152"/>
    </location>
</feature>
<evidence type="ECO:0000256" key="1">
    <source>
        <dbReference type="SAM" id="MobiDB-lite"/>
    </source>
</evidence>
<comment type="caution">
    <text evidence="2">The sequence shown here is derived from an EMBL/GenBank/DDBJ whole genome shotgun (WGS) entry which is preliminary data.</text>
</comment>
<evidence type="ECO:0000313" key="2">
    <source>
        <dbReference type="EMBL" id="KAJ5307716.1"/>
    </source>
</evidence>
<organism evidence="2 3">
    <name type="scientific">Penicillium atrosanguineum</name>
    <dbReference type="NCBI Taxonomy" id="1132637"/>
    <lineage>
        <taxon>Eukaryota</taxon>
        <taxon>Fungi</taxon>
        <taxon>Dikarya</taxon>
        <taxon>Ascomycota</taxon>
        <taxon>Pezizomycotina</taxon>
        <taxon>Eurotiomycetes</taxon>
        <taxon>Eurotiomycetidae</taxon>
        <taxon>Eurotiales</taxon>
        <taxon>Aspergillaceae</taxon>
        <taxon>Penicillium</taxon>
    </lineage>
</organism>
<feature type="region of interest" description="Disordered" evidence="1">
    <location>
        <begin position="1"/>
        <end position="59"/>
    </location>
</feature>
<dbReference type="AlphaFoldDB" id="A0A9W9U3K1"/>
<proteinExistence type="predicted"/>
<dbReference type="EMBL" id="JAPZBO010000008">
    <property type="protein sequence ID" value="KAJ5307716.1"/>
    <property type="molecule type" value="Genomic_DNA"/>
</dbReference>
<accession>A0A9W9U3K1</accession>
<reference evidence="2" key="1">
    <citation type="submission" date="2022-12" db="EMBL/GenBank/DDBJ databases">
        <authorList>
            <person name="Petersen C."/>
        </authorList>
    </citation>
    <scope>NUCLEOTIDE SEQUENCE</scope>
    <source>
        <strain evidence="2">IBT 21472</strain>
    </source>
</reference>
<name>A0A9W9U3K1_9EURO</name>
<keyword evidence="3" id="KW-1185">Reference proteome</keyword>